<keyword evidence="9" id="KW-1185">Reference proteome</keyword>
<dbReference type="PANTHER" id="PTHR22911:SF6">
    <property type="entry name" value="SOLUTE CARRIER FAMILY 35 MEMBER G1"/>
    <property type="match status" value="1"/>
</dbReference>
<evidence type="ECO:0000256" key="2">
    <source>
        <dbReference type="ARBA" id="ARBA00022692"/>
    </source>
</evidence>
<feature type="domain" description="EamA" evidence="6">
    <location>
        <begin position="42"/>
        <end position="173"/>
    </location>
</feature>
<dbReference type="EMBL" id="NCKU01006136">
    <property type="protein sequence ID" value="RWS03808.1"/>
    <property type="molecule type" value="Genomic_DNA"/>
</dbReference>
<dbReference type="Pfam" id="PF00892">
    <property type="entry name" value="EamA"/>
    <property type="match status" value="2"/>
</dbReference>
<name>A0A3S3Q618_9ACAR</name>
<dbReference type="GO" id="GO:0016020">
    <property type="term" value="C:membrane"/>
    <property type="evidence" value="ECO:0007669"/>
    <property type="project" value="UniProtKB-SubCell"/>
</dbReference>
<evidence type="ECO:0000256" key="5">
    <source>
        <dbReference type="SAM" id="Phobius"/>
    </source>
</evidence>
<feature type="transmembrane region" description="Helical" evidence="5">
    <location>
        <begin position="255"/>
        <end position="276"/>
    </location>
</feature>
<comment type="caution">
    <text evidence="8">The sequence shown here is derived from an EMBL/GenBank/DDBJ whole genome shotgun (WGS) entry which is preliminary data.</text>
</comment>
<gene>
    <name evidence="8" type="ORF">B4U79_06081</name>
    <name evidence="7" type="ORF">B4U79_10613</name>
</gene>
<evidence type="ECO:0000256" key="4">
    <source>
        <dbReference type="ARBA" id="ARBA00023136"/>
    </source>
</evidence>
<evidence type="ECO:0000256" key="3">
    <source>
        <dbReference type="ARBA" id="ARBA00022989"/>
    </source>
</evidence>
<feature type="domain" description="EamA" evidence="6">
    <location>
        <begin position="195"/>
        <end position="325"/>
    </location>
</feature>
<evidence type="ECO:0000313" key="9">
    <source>
        <dbReference type="Proteomes" id="UP000285301"/>
    </source>
</evidence>
<evidence type="ECO:0000256" key="1">
    <source>
        <dbReference type="ARBA" id="ARBA00004141"/>
    </source>
</evidence>
<sequence>MGSDQLKDKRTSAIEKKVDDVVKQKQKAKRSYVNRMRKVPCLGIFFALMYAFCMSTAVAIVKFIHGIHPIEILVMRSIMQAIVFLALSMKKGAPLLGTLNERWHLFGRAITGTLNQGGWYLSVRKISLMDSSAIFYSAPVFVGFLAFLFLGEPFGIFEGISIVVTIVGVLLISRPQFIPIFSDKTHPMTSETIEGLILALLGSFTFALSNIHLRKLQKTATEVIAFWFSILTIFLGTILVLCFDEVKMPKDAFQWFLIFLVGLCGILGQISFALALKIEKAGPVSIVQSSNIVIVLIYQLTFFNEPVTLLSLVGAVLIGSSVVLTGLKDMLVKNHFVENIKNITTRTVSWQIDHSSKDNDLYLEKYSSFFANNISNTLKGVHGA</sequence>
<comment type="subcellular location">
    <subcellularLocation>
        <location evidence="1">Membrane</location>
        <topology evidence="1">Multi-pass membrane protein</topology>
    </subcellularLocation>
</comment>
<feature type="transmembrane region" description="Helical" evidence="5">
    <location>
        <begin position="193"/>
        <end position="212"/>
    </location>
</feature>
<dbReference type="PANTHER" id="PTHR22911">
    <property type="entry name" value="ACYL-MALONYL CONDENSING ENZYME-RELATED"/>
    <property type="match status" value="1"/>
</dbReference>
<dbReference type="AlphaFoldDB" id="A0A3S3Q618"/>
<proteinExistence type="predicted"/>
<evidence type="ECO:0000259" key="6">
    <source>
        <dbReference type="Pfam" id="PF00892"/>
    </source>
</evidence>
<dbReference type="OrthoDB" id="8300370at2759"/>
<keyword evidence="4 5" id="KW-0472">Membrane</keyword>
<organism evidence="8 9">
    <name type="scientific">Dinothrombium tinctorium</name>
    <dbReference type="NCBI Taxonomy" id="1965070"/>
    <lineage>
        <taxon>Eukaryota</taxon>
        <taxon>Metazoa</taxon>
        <taxon>Ecdysozoa</taxon>
        <taxon>Arthropoda</taxon>
        <taxon>Chelicerata</taxon>
        <taxon>Arachnida</taxon>
        <taxon>Acari</taxon>
        <taxon>Acariformes</taxon>
        <taxon>Trombidiformes</taxon>
        <taxon>Prostigmata</taxon>
        <taxon>Anystina</taxon>
        <taxon>Parasitengona</taxon>
        <taxon>Trombidioidea</taxon>
        <taxon>Trombidiidae</taxon>
        <taxon>Dinothrombium</taxon>
    </lineage>
</organism>
<evidence type="ECO:0000313" key="8">
    <source>
        <dbReference type="EMBL" id="RWS04084.1"/>
    </source>
</evidence>
<feature type="transmembrane region" description="Helical" evidence="5">
    <location>
        <begin position="156"/>
        <end position="172"/>
    </location>
</feature>
<feature type="transmembrane region" description="Helical" evidence="5">
    <location>
        <begin position="224"/>
        <end position="243"/>
    </location>
</feature>
<dbReference type="EMBL" id="NCKU01005873">
    <property type="protein sequence ID" value="RWS04084.1"/>
    <property type="molecule type" value="Genomic_DNA"/>
</dbReference>
<keyword evidence="2 5" id="KW-0812">Transmembrane</keyword>
<reference evidence="8 9" key="1">
    <citation type="journal article" date="2018" name="Gigascience">
        <title>Genomes of trombidid mites reveal novel predicted allergens and laterally-transferred genes associated with secondary metabolism.</title>
        <authorList>
            <person name="Dong X."/>
            <person name="Chaisiri K."/>
            <person name="Xia D."/>
            <person name="Armstrong S.D."/>
            <person name="Fang Y."/>
            <person name="Donnelly M.J."/>
            <person name="Kadowaki T."/>
            <person name="McGarry J.W."/>
            <person name="Darby A.C."/>
            <person name="Makepeace B.L."/>
        </authorList>
    </citation>
    <scope>NUCLEOTIDE SEQUENCE [LARGE SCALE GENOMIC DNA]</scope>
    <source>
        <strain evidence="8">UoL-WK</strain>
    </source>
</reference>
<feature type="transmembrane region" description="Helical" evidence="5">
    <location>
        <begin position="307"/>
        <end position="327"/>
    </location>
</feature>
<feature type="transmembrane region" description="Helical" evidence="5">
    <location>
        <begin position="39"/>
        <end position="61"/>
    </location>
</feature>
<dbReference type="InterPro" id="IPR000620">
    <property type="entry name" value="EamA_dom"/>
</dbReference>
<accession>A0A3S3Q618</accession>
<feature type="transmembrane region" description="Helical" evidence="5">
    <location>
        <begin position="133"/>
        <end position="150"/>
    </location>
</feature>
<dbReference type="Proteomes" id="UP000285301">
    <property type="component" value="Unassembled WGS sequence"/>
</dbReference>
<dbReference type="InterPro" id="IPR037185">
    <property type="entry name" value="EmrE-like"/>
</dbReference>
<dbReference type="SUPFAM" id="SSF103481">
    <property type="entry name" value="Multidrug resistance efflux transporter EmrE"/>
    <property type="match status" value="2"/>
</dbReference>
<keyword evidence="3 5" id="KW-1133">Transmembrane helix</keyword>
<protein>
    <submittedName>
        <fullName evidence="8">Solute carrier family 35 member G1-like protein</fullName>
    </submittedName>
</protein>
<evidence type="ECO:0000313" key="7">
    <source>
        <dbReference type="EMBL" id="RWS03808.1"/>
    </source>
</evidence>
<reference evidence="8" key="2">
    <citation type="submission" date="2018-11" db="EMBL/GenBank/DDBJ databases">
        <title>Trombidioid mite genomics.</title>
        <authorList>
            <person name="Dong X."/>
        </authorList>
    </citation>
    <scope>NUCLEOTIDE SEQUENCE</scope>
    <source>
        <strain evidence="8">UoL-WK</strain>
    </source>
</reference>